<dbReference type="HOGENOM" id="CLU_068508_1_2_9"/>
<dbReference type="InterPro" id="IPR033704">
    <property type="entry name" value="dUTPase_trimeric"/>
</dbReference>
<dbReference type="GO" id="GO:0006226">
    <property type="term" value="P:dUMP biosynthetic process"/>
    <property type="evidence" value="ECO:0007669"/>
    <property type="project" value="UniProtKB-UniRule"/>
</dbReference>
<feature type="binding site" evidence="5">
    <location>
        <begin position="81"/>
        <end position="83"/>
    </location>
    <ligand>
        <name>substrate</name>
    </ligand>
</feature>
<dbReference type="PANTHER" id="PTHR11241">
    <property type="entry name" value="DEOXYURIDINE 5'-TRIPHOSPHATE NUCLEOTIDOHYDROLASE"/>
    <property type="match status" value="1"/>
</dbReference>
<dbReference type="GO" id="GO:0000287">
    <property type="term" value="F:magnesium ion binding"/>
    <property type="evidence" value="ECO:0007669"/>
    <property type="project" value="UniProtKB-UniRule"/>
</dbReference>
<name>L0K8J6_HALHC</name>
<dbReference type="UniPathway" id="UPA00610">
    <property type="reaction ID" value="UER00666"/>
</dbReference>
<dbReference type="Pfam" id="PF00692">
    <property type="entry name" value="dUTPase"/>
    <property type="match status" value="1"/>
</dbReference>
<protein>
    <recommendedName>
        <fullName evidence="5">Deoxyuridine 5'-triphosphate nucleotidohydrolase</fullName>
        <shortName evidence="5">dUTPase</shortName>
        <ecNumber evidence="5">3.6.1.23</ecNumber>
    </recommendedName>
    <alternativeName>
        <fullName evidence="5">dUTP pyrophosphatase</fullName>
    </alternativeName>
</protein>
<dbReference type="SUPFAM" id="SSF51283">
    <property type="entry name" value="dUTPase-like"/>
    <property type="match status" value="1"/>
</dbReference>
<feature type="binding site" evidence="5">
    <location>
        <begin position="64"/>
        <end position="66"/>
    </location>
    <ligand>
        <name>substrate</name>
    </ligand>
</feature>
<dbReference type="STRING" id="748449.Halha_0716"/>
<dbReference type="InterPro" id="IPR036157">
    <property type="entry name" value="dUTPase-like_sf"/>
</dbReference>
<sequence>MEIEIKKLDPAAVIPSYQHGSNEDAGMDLCSIEAGTIKPGEYKLFKTGLAIGLPDGYMGKVCPRSGLALDHGVTVLNAEGTIDPAYRGEIGIVLINQGAKPYQIETGDRIAQLIIEEYKKVTWKIVQQLDTTTRGSGGFGHTGK</sequence>
<evidence type="ECO:0000259" key="6">
    <source>
        <dbReference type="Pfam" id="PF00692"/>
    </source>
</evidence>
<comment type="pathway">
    <text evidence="5">Pyrimidine metabolism; dUMP biosynthesis; dUMP from dCTP (dUTP route): step 2/2.</text>
</comment>
<dbReference type="InterPro" id="IPR029054">
    <property type="entry name" value="dUTPase-like"/>
</dbReference>
<dbReference type="EC" id="3.6.1.23" evidence="5"/>
<dbReference type="OrthoDB" id="9809956at2"/>
<comment type="caution">
    <text evidence="5">Lacks conserved residue(s) required for the propagation of feature annotation.</text>
</comment>
<dbReference type="NCBIfam" id="TIGR00576">
    <property type="entry name" value="dut"/>
    <property type="match status" value="1"/>
</dbReference>
<evidence type="ECO:0000256" key="3">
    <source>
        <dbReference type="ARBA" id="ARBA00023080"/>
    </source>
</evidence>
<comment type="cofactor">
    <cofactor evidence="5">
        <name>Mg(2+)</name>
        <dbReference type="ChEBI" id="CHEBI:18420"/>
    </cofactor>
</comment>
<dbReference type="InterPro" id="IPR008181">
    <property type="entry name" value="dUTPase"/>
</dbReference>
<dbReference type="Gene3D" id="2.70.40.10">
    <property type="match status" value="1"/>
</dbReference>
<feature type="binding site" evidence="5">
    <location>
        <position position="77"/>
    </location>
    <ligand>
        <name>substrate</name>
    </ligand>
</feature>
<evidence type="ECO:0000313" key="7">
    <source>
        <dbReference type="EMBL" id="AGB40689.1"/>
    </source>
</evidence>
<dbReference type="RefSeq" id="WP_015326415.1">
    <property type="nucleotide sequence ID" value="NC_019978.1"/>
</dbReference>
<dbReference type="GO" id="GO:0004170">
    <property type="term" value="F:dUTP diphosphatase activity"/>
    <property type="evidence" value="ECO:0007669"/>
    <property type="project" value="UniProtKB-UniRule"/>
</dbReference>
<dbReference type="HAMAP" id="MF_00116">
    <property type="entry name" value="dUTPase_bact"/>
    <property type="match status" value="1"/>
</dbReference>
<keyword evidence="2 5" id="KW-0378">Hydrolase</keyword>
<dbReference type="AlphaFoldDB" id="L0K8J6"/>
<keyword evidence="5" id="KW-0479">Metal-binding</keyword>
<evidence type="ECO:0000256" key="5">
    <source>
        <dbReference type="HAMAP-Rule" id="MF_00116"/>
    </source>
</evidence>
<dbReference type="eggNOG" id="COG0756">
    <property type="taxonomic scope" value="Bacteria"/>
</dbReference>
<dbReference type="PATRIC" id="fig|748449.3.peg.674"/>
<proteinExistence type="inferred from homology"/>
<dbReference type="NCBIfam" id="NF001862">
    <property type="entry name" value="PRK00601.1"/>
    <property type="match status" value="1"/>
</dbReference>
<evidence type="ECO:0000256" key="1">
    <source>
        <dbReference type="ARBA" id="ARBA00006581"/>
    </source>
</evidence>
<comment type="catalytic activity">
    <reaction evidence="4 5">
        <text>dUTP + H2O = dUMP + diphosphate + H(+)</text>
        <dbReference type="Rhea" id="RHEA:10248"/>
        <dbReference type="ChEBI" id="CHEBI:15377"/>
        <dbReference type="ChEBI" id="CHEBI:15378"/>
        <dbReference type="ChEBI" id="CHEBI:33019"/>
        <dbReference type="ChEBI" id="CHEBI:61555"/>
        <dbReference type="ChEBI" id="CHEBI:246422"/>
        <dbReference type="EC" id="3.6.1.23"/>
    </reaction>
</comment>
<accession>L0K8J6</accession>
<keyword evidence="5" id="KW-0460">Magnesium</keyword>
<dbReference type="CDD" id="cd07557">
    <property type="entry name" value="trimeric_dUTPase"/>
    <property type="match status" value="1"/>
</dbReference>
<gene>
    <name evidence="5" type="primary">dut</name>
    <name evidence="7" type="ordered locus">Halha_0716</name>
</gene>
<evidence type="ECO:0000256" key="2">
    <source>
        <dbReference type="ARBA" id="ARBA00022801"/>
    </source>
</evidence>
<dbReference type="PANTHER" id="PTHR11241:SF0">
    <property type="entry name" value="DEOXYURIDINE 5'-TRIPHOSPHATE NUCLEOTIDOHYDROLASE"/>
    <property type="match status" value="1"/>
</dbReference>
<evidence type="ECO:0000313" key="8">
    <source>
        <dbReference type="Proteomes" id="UP000010880"/>
    </source>
</evidence>
<organism evidence="7 8">
    <name type="scientific">Halobacteroides halobius (strain ATCC 35273 / DSM 5150 / MD-1)</name>
    <dbReference type="NCBI Taxonomy" id="748449"/>
    <lineage>
        <taxon>Bacteria</taxon>
        <taxon>Bacillati</taxon>
        <taxon>Bacillota</taxon>
        <taxon>Clostridia</taxon>
        <taxon>Halanaerobiales</taxon>
        <taxon>Halobacteroidaceae</taxon>
        <taxon>Halobacteroides</taxon>
    </lineage>
</organism>
<dbReference type="EMBL" id="CP003359">
    <property type="protein sequence ID" value="AGB40689.1"/>
    <property type="molecule type" value="Genomic_DNA"/>
</dbReference>
<reference evidence="8" key="1">
    <citation type="submission" date="2012-02" db="EMBL/GenBank/DDBJ databases">
        <title>The complete genome of Halobacteroides halobius DSM 5150.</title>
        <authorList>
            <person name="Lucas S."/>
            <person name="Copeland A."/>
            <person name="Lapidus A."/>
            <person name="Glavina del Rio T."/>
            <person name="Dalin E."/>
            <person name="Tice H."/>
            <person name="Bruce D."/>
            <person name="Goodwin L."/>
            <person name="Pitluck S."/>
            <person name="Peters L."/>
            <person name="Mikhailova N."/>
            <person name="Gu W."/>
            <person name="Kyrpides N."/>
            <person name="Mavromatis K."/>
            <person name="Ivanova N."/>
            <person name="Brettin T."/>
            <person name="Detter J.C."/>
            <person name="Han C."/>
            <person name="Larimer F."/>
            <person name="Land M."/>
            <person name="Hauser L."/>
            <person name="Markowitz V."/>
            <person name="Cheng J.-F."/>
            <person name="Hugenholtz P."/>
            <person name="Woyke T."/>
            <person name="Wu D."/>
            <person name="Tindall B."/>
            <person name="Pomrenke H."/>
            <person name="Brambilla E."/>
            <person name="Klenk H.-P."/>
            <person name="Eisen J.A."/>
        </authorList>
    </citation>
    <scope>NUCLEOTIDE SEQUENCE [LARGE SCALE GENOMIC DNA]</scope>
    <source>
        <strain evidence="8">ATCC 35273 / DSM 5150 / MD-1</strain>
    </source>
</reference>
<keyword evidence="8" id="KW-1185">Reference proteome</keyword>
<comment type="similarity">
    <text evidence="1 5">Belongs to the dUTPase family.</text>
</comment>
<keyword evidence="3 5" id="KW-0546">Nucleotide metabolism</keyword>
<feature type="domain" description="dUTPase-like" evidence="6">
    <location>
        <begin position="17"/>
        <end position="143"/>
    </location>
</feature>
<comment type="function">
    <text evidence="5">This enzyme is involved in nucleotide metabolism: it produces dUMP, the immediate precursor of thymidine nucleotides and it decreases the intracellular concentration of dUTP so that uracil cannot be incorporated into DNA.</text>
</comment>
<dbReference type="Proteomes" id="UP000010880">
    <property type="component" value="Chromosome"/>
</dbReference>
<dbReference type="KEGG" id="hhl:Halha_0716"/>
<evidence type="ECO:0000256" key="4">
    <source>
        <dbReference type="ARBA" id="ARBA00047686"/>
    </source>
</evidence>
<dbReference type="GO" id="GO:0046081">
    <property type="term" value="P:dUTP catabolic process"/>
    <property type="evidence" value="ECO:0007669"/>
    <property type="project" value="InterPro"/>
</dbReference>